<dbReference type="Gene3D" id="3.30.710.10">
    <property type="entry name" value="Potassium Channel Kv1.1, Chain A"/>
    <property type="match status" value="1"/>
</dbReference>
<evidence type="ECO:0000259" key="3">
    <source>
        <dbReference type="PROSITE" id="PS50157"/>
    </source>
</evidence>
<dbReference type="GO" id="GO:0008270">
    <property type="term" value="F:zinc ion binding"/>
    <property type="evidence" value="ECO:0007669"/>
    <property type="project" value="UniProtKB-KW"/>
</dbReference>
<dbReference type="AlphaFoldDB" id="A0AAE0IUI5"/>
<evidence type="ECO:0000313" key="5">
    <source>
        <dbReference type="Proteomes" id="UP001283341"/>
    </source>
</evidence>
<dbReference type="EMBL" id="JAUEDM010000001">
    <property type="protein sequence ID" value="KAK3331541.1"/>
    <property type="molecule type" value="Genomic_DNA"/>
</dbReference>
<keyword evidence="5" id="KW-1185">Reference proteome</keyword>
<feature type="domain" description="BTB" evidence="2">
    <location>
        <begin position="80"/>
        <end position="147"/>
    </location>
</feature>
<reference evidence="4" key="1">
    <citation type="journal article" date="2023" name="Mol. Phylogenet. Evol.">
        <title>Genome-scale phylogeny and comparative genomics of the fungal order Sordariales.</title>
        <authorList>
            <person name="Hensen N."/>
            <person name="Bonometti L."/>
            <person name="Westerberg I."/>
            <person name="Brannstrom I.O."/>
            <person name="Guillou S."/>
            <person name="Cros-Aarteil S."/>
            <person name="Calhoun S."/>
            <person name="Haridas S."/>
            <person name="Kuo A."/>
            <person name="Mondo S."/>
            <person name="Pangilinan J."/>
            <person name="Riley R."/>
            <person name="LaButti K."/>
            <person name="Andreopoulos B."/>
            <person name="Lipzen A."/>
            <person name="Chen C."/>
            <person name="Yan M."/>
            <person name="Daum C."/>
            <person name="Ng V."/>
            <person name="Clum A."/>
            <person name="Steindorff A."/>
            <person name="Ohm R.A."/>
            <person name="Martin F."/>
            <person name="Silar P."/>
            <person name="Natvig D.O."/>
            <person name="Lalanne C."/>
            <person name="Gautier V."/>
            <person name="Ament-Velasquez S.L."/>
            <person name="Kruys A."/>
            <person name="Hutchinson M.I."/>
            <person name="Powell A.J."/>
            <person name="Barry K."/>
            <person name="Miller A.N."/>
            <person name="Grigoriev I.V."/>
            <person name="Debuchy R."/>
            <person name="Gladieux P."/>
            <person name="Hiltunen Thoren M."/>
            <person name="Johannesson H."/>
        </authorList>
    </citation>
    <scope>NUCLEOTIDE SEQUENCE</scope>
    <source>
        <strain evidence="4">CBS 118394</strain>
    </source>
</reference>
<dbReference type="InterPro" id="IPR013087">
    <property type="entry name" value="Znf_C2H2_type"/>
</dbReference>
<dbReference type="PROSITE" id="PS50097">
    <property type="entry name" value="BTB"/>
    <property type="match status" value="1"/>
</dbReference>
<evidence type="ECO:0000313" key="4">
    <source>
        <dbReference type="EMBL" id="KAK3331541.1"/>
    </source>
</evidence>
<dbReference type="Pfam" id="PF00651">
    <property type="entry name" value="BTB"/>
    <property type="match status" value="1"/>
</dbReference>
<gene>
    <name evidence="4" type="ORF">B0H66DRAFT_587714</name>
</gene>
<keyword evidence="1" id="KW-0862">Zinc</keyword>
<feature type="domain" description="C2H2-type" evidence="3">
    <location>
        <begin position="2"/>
        <end position="32"/>
    </location>
</feature>
<dbReference type="SMART" id="SM00225">
    <property type="entry name" value="BTB"/>
    <property type="match status" value="1"/>
</dbReference>
<evidence type="ECO:0000256" key="1">
    <source>
        <dbReference type="PROSITE-ProRule" id="PRU00042"/>
    </source>
</evidence>
<accession>A0AAE0IUI5</accession>
<name>A0AAE0IUI5_9PEZI</name>
<dbReference type="PANTHER" id="PTHR47843:SF5">
    <property type="entry name" value="BTB_POZ DOMAIN PROTEIN"/>
    <property type="match status" value="1"/>
</dbReference>
<dbReference type="SUPFAM" id="SSF54695">
    <property type="entry name" value="POZ domain"/>
    <property type="match status" value="1"/>
</dbReference>
<evidence type="ECO:0000259" key="2">
    <source>
        <dbReference type="PROSITE" id="PS50097"/>
    </source>
</evidence>
<comment type="caution">
    <text evidence="4">The sequence shown here is derived from an EMBL/GenBank/DDBJ whole genome shotgun (WGS) entry which is preliminary data.</text>
</comment>
<sequence length="272" mass="31432">MHYCKKCARYFESAKALKQHREASSRHAVYVPYVKTTTSTRTMSSAFPLWGTEAALPRDEEPFKILMSSLVEFYSNGEYSDLVISCGEKEYRVHRILVCAQSKFFAAACREGFKEAQEREINLQDCDPWLVHIMVHYFYHLDYDVRGQSESGHFDGSEIERDSTGASEPTLVTHAKVYAFAEQYLIDGLKRLALRKFKMVATQSLDVNDFLQAAQEVYTSTIEEDRGLRDIVVETLFKHPAWLDENKVQYVIKEMGALTFDLIMYIRQQGRL</sequence>
<dbReference type="InterPro" id="IPR011333">
    <property type="entry name" value="SKP1/BTB/POZ_sf"/>
</dbReference>
<reference evidence="4" key="2">
    <citation type="submission" date="2023-06" db="EMBL/GenBank/DDBJ databases">
        <authorList>
            <consortium name="Lawrence Berkeley National Laboratory"/>
            <person name="Haridas S."/>
            <person name="Hensen N."/>
            <person name="Bonometti L."/>
            <person name="Westerberg I."/>
            <person name="Brannstrom I.O."/>
            <person name="Guillou S."/>
            <person name="Cros-Aarteil S."/>
            <person name="Calhoun S."/>
            <person name="Kuo A."/>
            <person name="Mondo S."/>
            <person name="Pangilinan J."/>
            <person name="Riley R."/>
            <person name="Labutti K."/>
            <person name="Andreopoulos B."/>
            <person name="Lipzen A."/>
            <person name="Chen C."/>
            <person name="Yanf M."/>
            <person name="Daum C."/>
            <person name="Ng V."/>
            <person name="Clum A."/>
            <person name="Steindorff A."/>
            <person name="Ohm R."/>
            <person name="Martin F."/>
            <person name="Silar P."/>
            <person name="Natvig D."/>
            <person name="Lalanne C."/>
            <person name="Gautier V."/>
            <person name="Ament-Velasquez S.L."/>
            <person name="Kruys A."/>
            <person name="Hutchinson M.I."/>
            <person name="Powell A.J."/>
            <person name="Barry K."/>
            <person name="Miller A.N."/>
            <person name="Grigoriev I.V."/>
            <person name="Debuchy R."/>
            <person name="Gladieux P."/>
            <person name="Thoren M.H."/>
            <person name="Johannesson H."/>
        </authorList>
    </citation>
    <scope>NUCLEOTIDE SEQUENCE</scope>
    <source>
        <strain evidence="4">CBS 118394</strain>
    </source>
</reference>
<dbReference type="PANTHER" id="PTHR47843">
    <property type="entry name" value="BTB DOMAIN-CONTAINING PROTEIN-RELATED"/>
    <property type="match status" value="1"/>
</dbReference>
<organism evidence="4 5">
    <name type="scientific">Apodospora peruviana</name>
    <dbReference type="NCBI Taxonomy" id="516989"/>
    <lineage>
        <taxon>Eukaryota</taxon>
        <taxon>Fungi</taxon>
        <taxon>Dikarya</taxon>
        <taxon>Ascomycota</taxon>
        <taxon>Pezizomycotina</taxon>
        <taxon>Sordariomycetes</taxon>
        <taxon>Sordariomycetidae</taxon>
        <taxon>Sordariales</taxon>
        <taxon>Lasiosphaeriaceae</taxon>
        <taxon>Apodospora</taxon>
    </lineage>
</organism>
<dbReference type="CDD" id="cd18186">
    <property type="entry name" value="BTB_POZ_ZBTB_KLHL-like"/>
    <property type="match status" value="1"/>
</dbReference>
<dbReference type="PROSITE" id="PS50157">
    <property type="entry name" value="ZINC_FINGER_C2H2_2"/>
    <property type="match status" value="1"/>
</dbReference>
<dbReference type="InterPro" id="IPR000210">
    <property type="entry name" value="BTB/POZ_dom"/>
</dbReference>
<keyword evidence="1" id="KW-0863">Zinc-finger</keyword>
<dbReference type="Gene3D" id="3.30.160.60">
    <property type="entry name" value="Classic Zinc Finger"/>
    <property type="match status" value="1"/>
</dbReference>
<keyword evidence="1" id="KW-0479">Metal-binding</keyword>
<protein>
    <submittedName>
        <fullName evidence="4">BTB/POZ protein</fullName>
    </submittedName>
</protein>
<proteinExistence type="predicted"/>
<dbReference type="Proteomes" id="UP001283341">
    <property type="component" value="Unassembled WGS sequence"/>
</dbReference>